<organism evidence="2 3">
    <name type="scientific">Gymnopus androsaceus JB14</name>
    <dbReference type="NCBI Taxonomy" id="1447944"/>
    <lineage>
        <taxon>Eukaryota</taxon>
        <taxon>Fungi</taxon>
        <taxon>Dikarya</taxon>
        <taxon>Basidiomycota</taxon>
        <taxon>Agaricomycotina</taxon>
        <taxon>Agaricomycetes</taxon>
        <taxon>Agaricomycetidae</taxon>
        <taxon>Agaricales</taxon>
        <taxon>Marasmiineae</taxon>
        <taxon>Omphalotaceae</taxon>
        <taxon>Gymnopus</taxon>
    </lineage>
</organism>
<proteinExistence type="predicted"/>
<evidence type="ECO:0000313" key="3">
    <source>
        <dbReference type="Proteomes" id="UP000799118"/>
    </source>
</evidence>
<dbReference type="OrthoDB" id="1055148at2759"/>
<sequence>MMKKRVRTKILSFVPNVQLLQLLFLVWTYTPCSAWSFVNDIEYGNDPIAACQAKFVKVGLSTNNFRAYVGMIEDEVEGFLSSDASFSTYQSNDITARSSFESVKALSEITILAASRTLQGSKPIERMYVAEALYQEQVKHFGVNGEPGKFRPLAYEDLRNLPSWTMSSEKPSAYTLRSTASCAQFATISPFRLLLLLPSPNSKSEGITKKATSSSLHPSLPKWTLRYGRTRTSGSLRGGMTPRCSDDGVEGGCRLELGGIGVLFAYLQLGTILSTLLRKMEFKLPTGVPEHNYHTITMSKTPRDVHYRRAQFD</sequence>
<name>A0A6A4HP20_9AGAR</name>
<reference evidence="2" key="1">
    <citation type="journal article" date="2019" name="Environ. Microbiol.">
        <title>Fungal ecological strategies reflected in gene transcription - a case study of two litter decomposers.</title>
        <authorList>
            <person name="Barbi F."/>
            <person name="Kohler A."/>
            <person name="Barry K."/>
            <person name="Baskaran P."/>
            <person name="Daum C."/>
            <person name="Fauchery L."/>
            <person name="Ihrmark K."/>
            <person name="Kuo A."/>
            <person name="LaButti K."/>
            <person name="Lipzen A."/>
            <person name="Morin E."/>
            <person name="Grigoriev I.V."/>
            <person name="Henrissat B."/>
            <person name="Lindahl B."/>
            <person name="Martin F."/>
        </authorList>
    </citation>
    <scope>NUCLEOTIDE SEQUENCE</scope>
    <source>
        <strain evidence="2">JB14</strain>
    </source>
</reference>
<dbReference type="AlphaFoldDB" id="A0A6A4HP20"/>
<evidence type="ECO:0000313" key="2">
    <source>
        <dbReference type="EMBL" id="KAE9399846.1"/>
    </source>
</evidence>
<accession>A0A6A4HP20</accession>
<gene>
    <name evidence="2" type="ORF">BT96DRAFT_993645</name>
</gene>
<evidence type="ECO:0000256" key="1">
    <source>
        <dbReference type="SAM" id="SignalP"/>
    </source>
</evidence>
<keyword evidence="3" id="KW-1185">Reference proteome</keyword>
<feature type="signal peptide" evidence="1">
    <location>
        <begin position="1"/>
        <end position="34"/>
    </location>
</feature>
<dbReference type="Proteomes" id="UP000799118">
    <property type="component" value="Unassembled WGS sequence"/>
</dbReference>
<dbReference type="EMBL" id="ML769464">
    <property type="protein sequence ID" value="KAE9399846.1"/>
    <property type="molecule type" value="Genomic_DNA"/>
</dbReference>
<keyword evidence="1" id="KW-0732">Signal</keyword>
<protein>
    <submittedName>
        <fullName evidence="2">Uncharacterized protein</fullName>
    </submittedName>
</protein>
<feature type="chain" id="PRO_5025542646" evidence="1">
    <location>
        <begin position="35"/>
        <end position="313"/>
    </location>
</feature>